<comment type="caution">
    <text evidence="2">The sequence shown here is derived from an EMBL/GenBank/DDBJ whole genome shotgun (WGS) entry which is preliminary data.</text>
</comment>
<gene>
    <name evidence="2" type="ORF">ACHHYP_13345</name>
</gene>
<feature type="transmembrane region" description="Helical" evidence="1">
    <location>
        <begin position="21"/>
        <end position="40"/>
    </location>
</feature>
<reference evidence="2 3" key="1">
    <citation type="journal article" date="2014" name="Genome Biol. Evol.">
        <title>The secreted proteins of Achlya hypogyna and Thraustotheca clavata identify the ancestral oomycete secretome and reveal gene acquisitions by horizontal gene transfer.</title>
        <authorList>
            <person name="Misner I."/>
            <person name="Blouin N."/>
            <person name="Leonard G."/>
            <person name="Richards T.A."/>
            <person name="Lane C.E."/>
        </authorList>
    </citation>
    <scope>NUCLEOTIDE SEQUENCE [LARGE SCALE GENOMIC DNA]</scope>
    <source>
        <strain evidence="2 3">ATCC 48635</strain>
    </source>
</reference>
<evidence type="ECO:0000313" key="2">
    <source>
        <dbReference type="EMBL" id="OQR84468.1"/>
    </source>
</evidence>
<keyword evidence="1" id="KW-1133">Transmembrane helix</keyword>
<feature type="transmembrane region" description="Helical" evidence="1">
    <location>
        <begin position="52"/>
        <end position="74"/>
    </location>
</feature>
<keyword evidence="1" id="KW-0812">Transmembrane</keyword>
<dbReference type="Proteomes" id="UP000243579">
    <property type="component" value="Unassembled WGS sequence"/>
</dbReference>
<name>A0A1V9YFI4_ACHHY</name>
<dbReference type="EMBL" id="JNBR01001856">
    <property type="protein sequence ID" value="OQR84468.1"/>
    <property type="molecule type" value="Genomic_DNA"/>
</dbReference>
<evidence type="ECO:0008006" key="4">
    <source>
        <dbReference type="Google" id="ProtNLM"/>
    </source>
</evidence>
<feature type="transmembrane region" description="Helical" evidence="1">
    <location>
        <begin position="422"/>
        <end position="445"/>
    </location>
</feature>
<feature type="transmembrane region" description="Helical" evidence="1">
    <location>
        <begin position="344"/>
        <end position="363"/>
    </location>
</feature>
<organism evidence="2 3">
    <name type="scientific">Achlya hypogyna</name>
    <name type="common">Oomycete</name>
    <name type="synonym">Protoachlya hypogyna</name>
    <dbReference type="NCBI Taxonomy" id="1202772"/>
    <lineage>
        <taxon>Eukaryota</taxon>
        <taxon>Sar</taxon>
        <taxon>Stramenopiles</taxon>
        <taxon>Oomycota</taxon>
        <taxon>Saprolegniomycetes</taxon>
        <taxon>Saprolegniales</taxon>
        <taxon>Achlyaceae</taxon>
        <taxon>Achlya</taxon>
    </lineage>
</organism>
<evidence type="ECO:0000256" key="1">
    <source>
        <dbReference type="SAM" id="Phobius"/>
    </source>
</evidence>
<feature type="transmembrane region" description="Helical" evidence="1">
    <location>
        <begin position="383"/>
        <end position="401"/>
    </location>
</feature>
<dbReference type="AlphaFoldDB" id="A0A1V9YFI4"/>
<proteinExistence type="predicted"/>
<sequence>MGTSTERYAVRVLPKRGIGRRMYKALVSAIGLGVVGLVTGDAVLNTWAVNDFLGAGCFFLTPIASASTLGDLMAQYRFARRVGIGDLSKVAMWMANYTITNMVSKSGRVYLVDAGLFPLTPATVLCPIFEQTYDVGDSLHVHLAVAVDSVSYFRGNALSHVFARDSTLPAVAGMTSNELTLLGYVPGRTTVDQRFTGLLRVANTSAPQIHIVRYFRIFTRSFCTGCDPVAELGFSECNLTLSFDAGASTLTVASSTFVPGSSYSLGFVMPSGSYSTAALTCKLLAVVFGVAGFVASRRSAQWHDADATRAESLGTRLLRKVAPKVYPYASDAMRYDMFCYNSDWFVSLYALSVVLDVPNSFVFVHTANLYNEHAPQLGHSLQLFMLSTRLLWVNCALLKAVKVAWSALGRATYCGESRLMGYCNLSSVLSLYASAVLLFFVPAFIEYNNAATVEVGNTVEPVDSVRVHVFDGSYMRAASSILVGLVLNLALVTAVDQAVHYRYWRAMRSHSLGRQAIFNSSSIVCDYLDDIVPEGDGAVLICNARRLSTLQWFFTSHLTCFGLPEKGLRASKDKADAKLTLRTAKSAKVASWTVPPAATPEIDLACCVVQDGDGNVHLLDGALLDVTSLVFNIKILKNTSVVIK</sequence>
<feature type="transmembrane region" description="Helical" evidence="1">
    <location>
        <begin position="477"/>
        <end position="499"/>
    </location>
</feature>
<dbReference type="OrthoDB" id="69883at2759"/>
<keyword evidence="1" id="KW-0472">Membrane</keyword>
<evidence type="ECO:0000313" key="3">
    <source>
        <dbReference type="Proteomes" id="UP000243579"/>
    </source>
</evidence>
<keyword evidence="3" id="KW-1185">Reference proteome</keyword>
<accession>A0A1V9YFI4</accession>
<protein>
    <recommendedName>
        <fullName evidence="4">Transmembrane protein</fullName>
    </recommendedName>
</protein>